<evidence type="ECO:0000313" key="1">
    <source>
        <dbReference type="EMBL" id="GIY28059.1"/>
    </source>
</evidence>
<protein>
    <submittedName>
        <fullName evidence="1">Uncharacterized protein</fullName>
    </submittedName>
</protein>
<organism evidence="1 2">
    <name type="scientific">Caerostris extrusa</name>
    <name type="common">Bark spider</name>
    <name type="synonym">Caerostris bankana</name>
    <dbReference type="NCBI Taxonomy" id="172846"/>
    <lineage>
        <taxon>Eukaryota</taxon>
        <taxon>Metazoa</taxon>
        <taxon>Ecdysozoa</taxon>
        <taxon>Arthropoda</taxon>
        <taxon>Chelicerata</taxon>
        <taxon>Arachnida</taxon>
        <taxon>Araneae</taxon>
        <taxon>Araneomorphae</taxon>
        <taxon>Entelegynae</taxon>
        <taxon>Araneoidea</taxon>
        <taxon>Araneidae</taxon>
        <taxon>Caerostris</taxon>
    </lineage>
</organism>
<gene>
    <name evidence="1" type="ORF">CEXT_566531</name>
</gene>
<dbReference type="Proteomes" id="UP001054945">
    <property type="component" value="Unassembled WGS sequence"/>
</dbReference>
<proteinExistence type="predicted"/>
<keyword evidence="2" id="KW-1185">Reference proteome</keyword>
<evidence type="ECO:0000313" key="2">
    <source>
        <dbReference type="Proteomes" id="UP001054945"/>
    </source>
</evidence>
<name>A0AAV4S526_CAEEX</name>
<comment type="caution">
    <text evidence="1">The sequence shown here is derived from an EMBL/GenBank/DDBJ whole genome shotgun (WGS) entry which is preliminary data.</text>
</comment>
<sequence length="81" mass="8929">MFQLVSGGNIGDACEMKRALEGRDICLVPLELNGTSCSVPRGWSERCHGPYDGEQSARRSNSSSFLLRMTSVFRYVSGVVR</sequence>
<dbReference type="AlphaFoldDB" id="A0AAV4S526"/>
<accession>A0AAV4S526</accession>
<reference evidence="1 2" key="1">
    <citation type="submission" date="2021-06" db="EMBL/GenBank/DDBJ databases">
        <title>Caerostris extrusa draft genome.</title>
        <authorList>
            <person name="Kono N."/>
            <person name="Arakawa K."/>
        </authorList>
    </citation>
    <scope>NUCLEOTIDE SEQUENCE [LARGE SCALE GENOMIC DNA]</scope>
</reference>
<dbReference type="EMBL" id="BPLR01008900">
    <property type="protein sequence ID" value="GIY28059.1"/>
    <property type="molecule type" value="Genomic_DNA"/>
</dbReference>